<feature type="transmembrane region" description="Helical" evidence="1">
    <location>
        <begin position="101"/>
        <end position="120"/>
    </location>
</feature>
<proteinExistence type="predicted"/>
<dbReference type="EMBL" id="PETL01000375">
    <property type="protein sequence ID" value="PIV63360.1"/>
    <property type="molecule type" value="Genomic_DNA"/>
</dbReference>
<protein>
    <submittedName>
        <fullName evidence="2">Uncharacterized protein</fullName>
    </submittedName>
</protein>
<feature type="transmembrane region" description="Helical" evidence="1">
    <location>
        <begin position="162"/>
        <end position="185"/>
    </location>
</feature>
<evidence type="ECO:0000313" key="2">
    <source>
        <dbReference type="EMBL" id="PIV63360.1"/>
    </source>
</evidence>
<comment type="caution">
    <text evidence="2">The sequence shown here is derived from an EMBL/GenBank/DDBJ whole genome shotgun (WGS) entry which is preliminary data.</text>
</comment>
<accession>A0A2M7E6K2</accession>
<name>A0A2M7E6K2_9BACT</name>
<keyword evidence="1" id="KW-0812">Transmembrane</keyword>
<evidence type="ECO:0000256" key="1">
    <source>
        <dbReference type="SAM" id="Phobius"/>
    </source>
</evidence>
<feature type="transmembrane region" description="Helical" evidence="1">
    <location>
        <begin position="12"/>
        <end position="31"/>
    </location>
</feature>
<evidence type="ECO:0000313" key="3">
    <source>
        <dbReference type="Proteomes" id="UP000228886"/>
    </source>
</evidence>
<dbReference type="AlphaFoldDB" id="A0A2M7E6K2"/>
<keyword evidence="1" id="KW-0472">Membrane</keyword>
<dbReference type="Proteomes" id="UP000228886">
    <property type="component" value="Unassembled WGS sequence"/>
</dbReference>
<feature type="transmembrane region" description="Helical" evidence="1">
    <location>
        <begin position="78"/>
        <end position="95"/>
    </location>
</feature>
<reference evidence="3" key="1">
    <citation type="submission" date="2017-09" db="EMBL/GenBank/DDBJ databases">
        <title>Depth-based differentiation of microbial function through sediment-hosted aquifers and enrichment of novel symbionts in the deep terrestrial subsurface.</title>
        <authorList>
            <person name="Probst A.J."/>
            <person name="Ladd B."/>
            <person name="Jarett J.K."/>
            <person name="Geller-Mcgrath D.E."/>
            <person name="Sieber C.M.K."/>
            <person name="Emerson J.B."/>
            <person name="Anantharaman K."/>
            <person name="Thomas B.C."/>
            <person name="Malmstrom R."/>
            <person name="Stieglmeier M."/>
            <person name="Klingl A."/>
            <person name="Woyke T."/>
            <person name="Ryan C.M."/>
            <person name="Banfield J.F."/>
        </authorList>
    </citation>
    <scope>NUCLEOTIDE SEQUENCE [LARGE SCALE GENOMIC DNA]</scope>
</reference>
<gene>
    <name evidence="2" type="ORF">COS11_07840</name>
</gene>
<feature type="transmembrane region" description="Helical" evidence="1">
    <location>
        <begin position="37"/>
        <end position="57"/>
    </location>
</feature>
<sequence length="200" mass="21802">MNISIKLKRCLFRIPIPIGAFLSTLPIGIIIESHGGEISFITLPLIGALIGLGYLGGLEFSEIFKKTKNSSLNFLMEIIIKFLVVVIPLLLFYLITDEIKFCLFILSPIFISIITGLILIETLLKKSNMMVRILGVTGSGIVFGGLGNWILSIITIHPPGDIAEKLFGCFLGGSIAFGISIGIALSELMIIKEKEQNYAT</sequence>
<feature type="transmembrane region" description="Helical" evidence="1">
    <location>
        <begin position="132"/>
        <end position="156"/>
    </location>
</feature>
<organism evidence="2 3">
    <name type="scientific">bacterium (Candidatus Ratteibacteria) CG01_land_8_20_14_3_00_40_19</name>
    <dbReference type="NCBI Taxonomy" id="2014290"/>
    <lineage>
        <taxon>Bacteria</taxon>
        <taxon>Candidatus Ratteibacteria</taxon>
    </lineage>
</organism>
<keyword evidence="1" id="KW-1133">Transmembrane helix</keyword>